<comment type="caution">
    <text evidence="2">The sequence shown here is derived from an EMBL/GenBank/DDBJ whole genome shotgun (WGS) entry which is preliminary data.</text>
</comment>
<keyword evidence="2" id="KW-0413">Isomerase</keyword>
<dbReference type="GO" id="GO:0097367">
    <property type="term" value="F:carbohydrate derivative binding"/>
    <property type="evidence" value="ECO:0007669"/>
    <property type="project" value="InterPro"/>
</dbReference>
<gene>
    <name evidence="2" type="ORF">bsdtw1_01719</name>
</gene>
<evidence type="ECO:0000313" key="3">
    <source>
        <dbReference type="Proteomes" id="UP000580568"/>
    </source>
</evidence>
<organism evidence="2 3">
    <name type="scientific">Clostridium fungisolvens</name>
    <dbReference type="NCBI Taxonomy" id="1604897"/>
    <lineage>
        <taxon>Bacteria</taxon>
        <taxon>Bacillati</taxon>
        <taxon>Bacillota</taxon>
        <taxon>Clostridia</taxon>
        <taxon>Eubacteriales</taxon>
        <taxon>Clostridiaceae</taxon>
        <taxon>Clostridium</taxon>
    </lineage>
</organism>
<dbReference type="Proteomes" id="UP000580568">
    <property type="component" value="Unassembled WGS sequence"/>
</dbReference>
<proteinExistence type="predicted"/>
<dbReference type="PANTHER" id="PTHR42745:SF1">
    <property type="entry name" value="ARABINOSE 5-PHOSPHATE ISOMERASE KDSD"/>
    <property type="match status" value="1"/>
</dbReference>
<dbReference type="InterPro" id="IPR035474">
    <property type="entry name" value="SIS_Kpsf"/>
</dbReference>
<sequence>MPYSEKKKEILDKYLDVLSIETSKFINSINFEALAKAEQLILEAEKDNNRVHVTGIGKPAHASAYIASLLSSTGTPSYTLHGTEAVHGSAGQVVPGDVVIAISNSGETEELKATVTTLKKNGAKIISVTGNKESWLAKEGDVLLFAGVENEGGELNKAPRSSIIAEIIVLQSLSILLQNTKGLTLEQYGNWHPGGALGKSIREVF</sequence>
<dbReference type="InterPro" id="IPR046348">
    <property type="entry name" value="SIS_dom_sf"/>
</dbReference>
<dbReference type="GO" id="GO:1901135">
    <property type="term" value="P:carbohydrate derivative metabolic process"/>
    <property type="evidence" value="ECO:0007669"/>
    <property type="project" value="InterPro"/>
</dbReference>
<dbReference type="Gene3D" id="3.40.50.10490">
    <property type="entry name" value="Glucose-6-phosphate isomerase like protein, domain 1"/>
    <property type="match status" value="1"/>
</dbReference>
<dbReference type="EMBL" id="BLZR01000001">
    <property type="protein sequence ID" value="GFP75632.1"/>
    <property type="molecule type" value="Genomic_DNA"/>
</dbReference>
<dbReference type="SUPFAM" id="SSF53697">
    <property type="entry name" value="SIS domain"/>
    <property type="match status" value="1"/>
</dbReference>
<dbReference type="GO" id="GO:0016853">
    <property type="term" value="F:isomerase activity"/>
    <property type="evidence" value="ECO:0007669"/>
    <property type="project" value="UniProtKB-KW"/>
</dbReference>
<keyword evidence="3" id="KW-1185">Reference proteome</keyword>
<dbReference type="PROSITE" id="PS51464">
    <property type="entry name" value="SIS"/>
    <property type="match status" value="1"/>
</dbReference>
<dbReference type="AlphaFoldDB" id="A0A6V8SGC0"/>
<dbReference type="PANTHER" id="PTHR42745">
    <property type="match status" value="1"/>
</dbReference>
<dbReference type="Pfam" id="PF01380">
    <property type="entry name" value="SIS"/>
    <property type="match status" value="1"/>
</dbReference>
<accession>A0A6V8SGC0</accession>
<reference evidence="2 3" key="1">
    <citation type="submission" date="2020-07" db="EMBL/GenBank/DDBJ databases">
        <title>A new beta-1,3-glucan-decomposing anaerobic bacterium isolated from anoxic soil subjected to biological soil disinfestation.</title>
        <authorList>
            <person name="Ueki A."/>
            <person name="Tonouchi A."/>
        </authorList>
    </citation>
    <scope>NUCLEOTIDE SEQUENCE [LARGE SCALE GENOMIC DNA]</scope>
    <source>
        <strain evidence="2 3">TW1</strain>
    </source>
</reference>
<feature type="domain" description="SIS" evidence="1">
    <location>
        <begin position="41"/>
        <end position="183"/>
    </location>
</feature>
<dbReference type="InterPro" id="IPR001347">
    <property type="entry name" value="SIS_dom"/>
</dbReference>
<evidence type="ECO:0000313" key="2">
    <source>
        <dbReference type="EMBL" id="GFP75632.1"/>
    </source>
</evidence>
<dbReference type="CDD" id="cd05014">
    <property type="entry name" value="SIS_Kpsf"/>
    <property type="match status" value="1"/>
</dbReference>
<name>A0A6V8SGC0_9CLOT</name>
<protein>
    <submittedName>
        <fullName evidence="2">Arabinose 5-phosphate isomerase KdsD</fullName>
    </submittedName>
</protein>
<evidence type="ECO:0000259" key="1">
    <source>
        <dbReference type="PROSITE" id="PS51464"/>
    </source>
</evidence>
<dbReference type="InterPro" id="IPR050986">
    <property type="entry name" value="GutQ/KpsF_isomerases"/>
</dbReference>